<organism evidence="2 3">
    <name type="scientific">Nepenthes gracilis</name>
    <name type="common">Slender pitcher plant</name>
    <dbReference type="NCBI Taxonomy" id="150966"/>
    <lineage>
        <taxon>Eukaryota</taxon>
        <taxon>Viridiplantae</taxon>
        <taxon>Streptophyta</taxon>
        <taxon>Embryophyta</taxon>
        <taxon>Tracheophyta</taxon>
        <taxon>Spermatophyta</taxon>
        <taxon>Magnoliopsida</taxon>
        <taxon>eudicotyledons</taxon>
        <taxon>Gunneridae</taxon>
        <taxon>Pentapetalae</taxon>
        <taxon>Caryophyllales</taxon>
        <taxon>Nepenthaceae</taxon>
        <taxon>Nepenthes</taxon>
    </lineage>
</organism>
<name>A0AAD3SJX6_NEPGR</name>
<protein>
    <submittedName>
        <fullName evidence="2">Uncharacterized protein</fullName>
    </submittedName>
</protein>
<sequence length="125" mass="13427">MRHSRAPCQRIAPAVTIRTAVPVYSAPPLPPPHLVAPPTMRQPSIRVAPPVCTGPVHAVPSPVQKEDLLPTDPKIKPAEKSEATAQDIEESEVVPVPADGVDPKATDKTTRELEGVEKKIELLKT</sequence>
<proteinExistence type="predicted"/>
<keyword evidence="3" id="KW-1185">Reference proteome</keyword>
<comment type="caution">
    <text evidence="2">The sequence shown here is derived from an EMBL/GenBank/DDBJ whole genome shotgun (WGS) entry which is preliminary data.</text>
</comment>
<feature type="region of interest" description="Disordered" evidence="1">
    <location>
        <begin position="58"/>
        <end position="89"/>
    </location>
</feature>
<evidence type="ECO:0000313" key="3">
    <source>
        <dbReference type="Proteomes" id="UP001279734"/>
    </source>
</evidence>
<reference evidence="2" key="1">
    <citation type="submission" date="2023-05" db="EMBL/GenBank/DDBJ databases">
        <title>Nepenthes gracilis genome sequencing.</title>
        <authorList>
            <person name="Fukushima K."/>
        </authorList>
    </citation>
    <scope>NUCLEOTIDE SEQUENCE</scope>
    <source>
        <strain evidence="2">SING2019-196</strain>
    </source>
</reference>
<dbReference type="EMBL" id="BSYO01000012">
    <property type="protein sequence ID" value="GMH12532.1"/>
    <property type="molecule type" value="Genomic_DNA"/>
</dbReference>
<dbReference type="AlphaFoldDB" id="A0AAD3SJX6"/>
<feature type="compositionally biased region" description="Basic and acidic residues" evidence="1">
    <location>
        <begin position="64"/>
        <end position="82"/>
    </location>
</feature>
<evidence type="ECO:0000256" key="1">
    <source>
        <dbReference type="SAM" id="MobiDB-lite"/>
    </source>
</evidence>
<accession>A0AAD3SJX6</accession>
<evidence type="ECO:0000313" key="2">
    <source>
        <dbReference type="EMBL" id="GMH12532.1"/>
    </source>
</evidence>
<gene>
    <name evidence="2" type="ORF">Nepgr_014373</name>
</gene>
<dbReference type="Proteomes" id="UP001279734">
    <property type="component" value="Unassembled WGS sequence"/>
</dbReference>